<dbReference type="Gene3D" id="3.40.50.1820">
    <property type="entry name" value="alpha/beta hydrolase"/>
    <property type="match status" value="1"/>
</dbReference>
<keyword evidence="2" id="KW-1185">Reference proteome</keyword>
<sequence length="38" mass="4259">MEKIQHNFITVRGLKLHIAELGSGPNVVLFLHGFPEIC</sequence>
<name>A0AAV5M8M2_9ROSI</name>
<evidence type="ECO:0000313" key="1">
    <source>
        <dbReference type="EMBL" id="GKV45853.1"/>
    </source>
</evidence>
<evidence type="ECO:0000313" key="2">
    <source>
        <dbReference type="Proteomes" id="UP001054252"/>
    </source>
</evidence>
<accession>A0AAV5M8M2</accession>
<dbReference type="AlphaFoldDB" id="A0AAV5M8M2"/>
<proteinExistence type="predicted"/>
<dbReference type="InterPro" id="IPR029058">
    <property type="entry name" value="AB_hydrolase_fold"/>
</dbReference>
<evidence type="ECO:0008006" key="3">
    <source>
        <dbReference type="Google" id="ProtNLM"/>
    </source>
</evidence>
<dbReference type="Proteomes" id="UP001054252">
    <property type="component" value="Unassembled WGS sequence"/>
</dbReference>
<dbReference type="SUPFAM" id="SSF53474">
    <property type="entry name" value="alpha/beta-Hydrolases"/>
    <property type="match status" value="1"/>
</dbReference>
<dbReference type="EMBL" id="BPVZ01000199">
    <property type="protein sequence ID" value="GKV45853.1"/>
    <property type="molecule type" value="Genomic_DNA"/>
</dbReference>
<gene>
    <name evidence="1" type="ORF">SLEP1_g52887</name>
</gene>
<organism evidence="1 2">
    <name type="scientific">Rubroshorea leprosula</name>
    <dbReference type="NCBI Taxonomy" id="152421"/>
    <lineage>
        <taxon>Eukaryota</taxon>
        <taxon>Viridiplantae</taxon>
        <taxon>Streptophyta</taxon>
        <taxon>Embryophyta</taxon>
        <taxon>Tracheophyta</taxon>
        <taxon>Spermatophyta</taxon>
        <taxon>Magnoliopsida</taxon>
        <taxon>eudicotyledons</taxon>
        <taxon>Gunneridae</taxon>
        <taxon>Pentapetalae</taxon>
        <taxon>rosids</taxon>
        <taxon>malvids</taxon>
        <taxon>Malvales</taxon>
        <taxon>Dipterocarpaceae</taxon>
        <taxon>Rubroshorea</taxon>
    </lineage>
</organism>
<comment type="caution">
    <text evidence="1">The sequence shown here is derived from an EMBL/GenBank/DDBJ whole genome shotgun (WGS) entry which is preliminary data.</text>
</comment>
<reference evidence="1 2" key="1">
    <citation type="journal article" date="2021" name="Commun. Biol.">
        <title>The genome of Shorea leprosula (Dipterocarpaceae) highlights the ecological relevance of drought in aseasonal tropical rainforests.</title>
        <authorList>
            <person name="Ng K.K.S."/>
            <person name="Kobayashi M.J."/>
            <person name="Fawcett J.A."/>
            <person name="Hatakeyama M."/>
            <person name="Paape T."/>
            <person name="Ng C.H."/>
            <person name="Ang C.C."/>
            <person name="Tnah L.H."/>
            <person name="Lee C.T."/>
            <person name="Nishiyama T."/>
            <person name="Sese J."/>
            <person name="O'Brien M.J."/>
            <person name="Copetti D."/>
            <person name="Mohd Noor M.I."/>
            <person name="Ong R.C."/>
            <person name="Putra M."/>
            <person name="Sireger I.Z."/>
            <person name="Indrioko S."/>
            <person name="Kosugi Y."/>
            <person name="Izuno A."/>
            <person name="Isagi Y."/>
            <person name="Lee S.L."/>
            <person name="Shimizu K.K."/>
        </authorList>
    </citation>
    <scope>NUCLEOTIDE SEQUENCE [LARGE SCALE GENOMIC DNA]</scope>
    <source>
        <strain evidence="1">214</strain>
    </source>
</reference>
<protein>
    <recommendedName>
        <fullName evidence="3">Epoxide hydrolase</fullName>
    </recommendedName>
</protein>